<name>A0A383VE59_TETOB</name>
<accession>A0A383VE59</accession>
<sequence>MSENQKEEIAQEKYGKSYEELGTNEKKAVGGVKGGEARKQQMADEAGGDVHAAYSEMGSKGGRSSNDE</sequence>
<protein>
    <submittedName>
        <fullName evidence="1">Uncharacterized protein</fullName>
    </submittedName>
</protein>
<dbReference type="Proteomes" id="UP000256970">
    <property type="component" value="Unassembled WGS sequence"/>
</dbReference>
<gene>
    <name evidence="1" type="ORF">BQ4739_LOCUS3623</name>
</gene>
<keyword evidence="2" id="KW-1185">Reference proteome</keyword>
<dbReference type="EMBL" id="FNXT01000282">
    <property type="protein sequence ID" value="SZX63059.1"/>
    <property type="molecule type" value="Genomic_DNA"/>
</dbReference>
<proteinExistence type="predicted"/>
<evidence type="ECO:0000313" key="1">
    <source>
        <dbReference type="EMBL" id="SZX63059.1"/>
    </source>
</evidence>
<dbReference type="STRING" id="3088.A0A383VE59"/>
<evidence type="ECO:0000313" key="2">
    <source>
        <dbReference type="Proteomes" id="UP000256970"/>
    </source>
</evidence>
<organism evidence="1 2">
    <name type="scientific">Tetradesmus obliquus</name>
    <name type="common">Green alga</name>
    <name type="synonym">Acutodesmus obliquus</name>
    <dbReference type="NCBI Taxonomy" id="3088"/>
    <lineage>
        <taxon>Eukaryota</taxon>
        <taxon>Viridiplantae</taxon>
        <taxon>Chlorophyta</taxon>
        <taxon>core chlorophytes</taxon>
        <taxon>Chlorophyceae</taxon>
        <taxon>CS clade</taxon>
        <taxon>Sphaeropleales</taxon>
        <taxon>Scenedesmaceae</taxon>
        <taxon>Tetradesmus</taxon>
    </lineage>
</organism>
<reference evidence="1 2" key="1">
    <citation type="submission" date="2016-10" db="EMBL/GenBank/DDBJ databases">
        <authorList>
            <person name="Cai Z."/>
        </authorList>
    </citation>
    <scope>NUCLEOTIDE SEQUENCE [LARGE SCALE GENOMIC DNA]</scope>
</reference>
<dbReference type="AlphaFoldDB" id="A0A383VE59"/>